<reference evidence="4" key="1">
    <citation type="submission" date="2020-05" db="EMBL/GenBank/DDBJ databases">
        <title>Phylogenomic resolution of chytrid fungi.</title>
        <authorList>
            <person name="Stajich J.E."/>
            <person name="Amses K."/>
            <person name="Simmons R."/>
            <person name="Seto K."/>
            <person name="Myers J."/>
            <person name="Bonds A."/>
            <person name="Quandt C.A."/>
            <person name="Barry K."/>
            <person name="Liu P."/>
            <person name="Grigoriev I."/>
            <person name="Longcore J.E."/>
            <person name="James T.Y."/>
        </authorList>
    </citation>
    <scope>NUCLEOTIDE SEQUENCE</scope>
    <source>
        <strain evidence="4">JEL0318</strain>
    </source>
</reference>
<accession>A0AAD5SFJ4</accession>
<dbReference type="InterPro" id="IPR002909">
    <property type="entry name" value="IPT_dom"/>
</dbReference>
<dbReference type="InterPro" id="IPR014756">
    <property type="entry name" value="Ig_E-set"/>
</dbReference>
<dbReference type="SUPFAM" id="SSF81296">
    <property type="entry name" value="E set domains"/>
    <property type="match status" value="1"/>
</dbReference>
<keyword evidence="2" id="KW-0472">Membrane</keyword>
<feature type="transmembrane region" description="Helical" evidence="2">
    <location>
        <begin position="1179"/>
        <end position="1199"/>
    </location>
</feature>
<feature type="domain" description="IPT/TIG" evidence="3">
    <location>
        <begin position="1070"/>
        <end position="1137"/>
    </location>
</feature>
<protein>
    <recommendedName>
        <fullName evidence="3">IPT/TIG domain-containing protein</fullName>
    </recommendedName>
</protein>
<sequence length="1213" mass="126990">MASSAAPAAGATSFSAYLKCAGPTNSTLLYINTPGIPTWQIHAVRDLTWDATPVKITQNRCSGPLILGTSTPSSIWATKVWSQNSFCTLYADSECNTPLVGSAVWADAGVLTAKLWTLCTSSESNEFYLPATGAAPTKLVLAATADSTTVFIMHHATDGNSGPGANTISFTLRPSADITSGTITIKGIVGTDTADSPALAVSGPSASKFGSSGVWTQSSGTLVLTLASGQTLPATTNILVSITITNPADIANSPGVTPQVSLDGQLWFNTEKVLLDRSPKSITVTTEEKAWNAPPVFVIKPRVPITGPKRFTFSGLNADISTDTTWGGIFNNLQSQNQVFDDHAHYWANSYYWVKDGARSWFSVELAAGKTLLPGQEYKVRTKLSWTASATQAGVRPSVRIGDGAEVPMTEGFAFRIEPTKWVEITEPQFIVNTVPGQSGVMGFRVRAISAIPAGTKIAVTGYSNITTISNPALPITASFQGSQSSPLFGSSADWDQSKGTITLTTANSLPLGEYQYWDIKFTLALPSEIQTPGYLKSSADGGLTWLDVALPMYRNDGGWSGKRLYETSRGAGDTNAVTIAIKPRKNLGKGGTTAVVGFTDLTNIQTGDSTSFAIGGTLPKFWYSGTTGTWTRSGGVLTLGDKRDFMGYARTIAAIPSSGYTIASFNLQNAGTAATTPSKPKIFFGLPDTTVNQEASEELQGAWRPSSPEVFRQFVVAESTNIPGMDNVITITLTPVTTAAAETKFSIKGFTGTGTSDSTALPLAGVNSDIFGNQANWVKSEGRLDLTIAAGKSLPATSSTFTVTLKNSDKPQDPADIQFNINGGVYVTGMGGPVLRADGGFTVRSIDQWYPSSCDVVVLNITLVARSSLFPDDLVKISGLTGLGNADTTSLPLTGGGEFGQTANSWVKSTGTLTLKVLSYVLIPAGKPVNVILFMQPPTMSAAAIPAPLINVNNAPAEQMTAPSDFLSLDGKFSLKYSNSITTAGGLITLNGWCFPVDRSNECSVKLYSGTTPIPCAIKECIGTRIVCEAGEGAGKELDVAVKVGSDTRIVERSFSYPPPAIFSEVLGPESGGLVTIVGKSFGAVESDITVKIGDTIDCEGVKMVTPHTKITCTVPAGAGSQLWLVMTVKGQTGGAFFTFTNVPIQDPDEPAPDVPAPESKLEESAPPSGGLKAGQKGGIAAGVVGGGMIAAAGALFYRFKLRPQPTPAAAA</sequence>
<dbReference type="Gene3D" id="2.60.40.10">
    <property type="entry name" value="Immunoglobulins"/>
    <property type="match status" value="1"/>
</dbReference>
<keyword evidence="2" id="KW-1133">Transmembrane helix</keyword>
<dbReference type="EMBL" id="JADGJD010000216">
    <property type="protein sequence ID" value="KAJ3053334.1"/>
    <property type="molecule type" value="Genomic_DNA"/>
</dbReference>
<organism evidence="4 5">
    <name type="scientific">Rhizophlyctis rosea</name>
    <dbReference type="NCBI Taxonomy" id="64517"/>
    <lineage>
        <taxon>Eukaryota</taxon>
        <taxon>Fungi</taxon>
        <taxon>Fungi incertae sedis</taxon>
        <taxon>Chytridiomycota</taxon>
        <taxon>Chytridiomycota incertae sedis</taxon>
        <taxon>Chytridiomycetes</taxon>
        <taxon>Rhizophlyctidales</taxon>
        <taxon>Rhizophlyctidaceae</taxon>
        <taxon>Rhizophlyctis</taxon>
    </lineage>
</organism>
<feature type="region of interest" description="Disordered" evidence="1">
    <location>
        <begin position="1145"/>
        <end position="1175"/>
    </location>
</feature>
<evidence type="ECO:0000256" key="1">
    <source>
        <dbReference type="SAM" id="MobiDB-lite"/>
    </source>
</evidence>
<proteinExistence type="predicted"/>
<evidence type="ECO:0000259" key="3">
    <source>
        <dbReference type="Pfam" id="PF01833"/>
    </source>
</evidence>
<keyword evidence="2" id="KW-0812">Transmembrane</keyword>
<gene>
    <name evidence="4" type="ORF">HK097_004507</name>
</gene>
<dbReference type="Proteomes" id="UP001212841">
    <property type="component" value="Unassembled WGS sequence"/>
</dbReference>
<dbReference type="InterPro" id="IPR013783">
    <property type="entry name" value="Ig-like_fold"/>
</dbReference>
<dbReference type="Pfam" id="PF01833">
    <property type="entry name" value="TIG"/>
    <property type="match status" value="1"/>
</dbReference>
<dbReference type="AlphaFoldDB" id="A0AAD5SFJ4"/>
<keyword evidence="5" id="KW-1185">Reference proteome</keyword>
<name>A0AAD5SFJ4_9FUNG</name>
<dbReference type="CDD" id="cd00603">
    <property type="entry name" value="IPT_PCSR"/>
    <property type="match status" value="1"/>
</dbReference>
<evidence type="ECO:0000256" key="2">
    <source>
        <dbReference type="SAM" id="Phobius"/>
    </source>
</evidence>
<evidence type="ECO:0000313" key="4">
    <source>
        <dbReference type="EMBL" id="KAJ3053334.1"/>
    </source>
</evidence>
<evidence type="ECO:0000313" key="5">
    <source>
        <dbReference type="Proteomes" id="UP001212841"/>
    </source>
</evidence>
<comment type="caution">
    <text evidence="4">The sequence shown here is derived from an EMBL/GenBank/DDBJ whole genome shotgun (WGS) entry which is preliminary data.</text>
</comment>